<feature type="compositionally biased region" description="Basic residues" evidence="1">
    <location>
        <begin position="63"/>
        <end position="76"/>
    </location>
</feature>
<reference evidence="2" key="2">
    <citation type="journal article" date="2015" name="Data Brief">
        <title>Shoot transcriptome of the giant reed, Arundo donax.</title>
        <authorList>
            <person name="Barrero R.A."/>
            <person name="Guerrero F.D."/>
            <person name="Moolhuijzen P."/>
            <person name="Goolsby J.A."/>
            <person name="Tidwell J."/>
            <person name="Bellgard S.E."/>
            <person name="Bellgard M.I."/>
        </authorList>
    </citation>
    <scope>NUCLEOTIDE SEQUENCE</scope>
    <source>
        <tissue evidence="2">Shoot tissue taken approximately 20 cm above the soil surface</tissue>
    </source>
</reference>
<evidence type="ECO:0000256" key="1">
    <source>
        <dbReference type="SAM" id="MobiDB-lite"/>
    </source>
</evidence>
<dbReference type="EMBL" id="GBRH01279003">
    <property type="protein sequence ID" value="JAD18892.1"/>
    <property type="molecule type" value="Transcribed_RNA"/>
</dbReference>
<name>A0A0A8Y4J0_ARUDO</name>
<accession>A0A0A8Y4J0</accession>
<dbReference type="AlphaFoldDB" id="A0A0A8Y4J0"/>
<evidence type="ECO:0000313" key="2">
    <source>
        <dbReference type="EMBL" id="JAD18892.1"/>
    </source>
</evidence>
<sequence>MAMAVGEARAAAAAGGLVVAAVLVEGDVLVEDAALLGALPAEALVVDRPLLPGHLLRPPGQPQHHRPRRLRRRQGG</sequence>
<protein>
    <submittedName>
        <fullName evidence="2">Uncharacterized protein</fullName>
    </submittedName>
</protein>
<proteinExistence type="predicted"/>
<organism evidence="2">
    <name type="scientific">Arundo donax</name>
    <name type="common">Giant reed</name>
    <name type="synonym">Donax arundinaceus</name>
    <dbReference type="NCBI Taxonomy" id="35708"/>
    <lineage>
        <taxon>Eukaryota</taxon>
        <taxon>Viridiplantae</taxon>
        <taxon>Streptophyta</taxon>
        <taxon>Embryophyta</taxon>
        <taxon>Tracheophyta</taxon>
        <taxon>Spermatophyta</taxon>
        <taxon>Magnoliopsida</taxon>
        <taxon>Liliopsida</taxon>
        <taxon>Poales</taxon>
        <taxon>Poaceae</taxon>
        <taxon>PACMAD clade</taxon>
        <taxon>Arundinoideae</taxon>
        <taxon>Arundineae</taxon>
        <taxon>Arundo</taxon>
    </lineage>
</organism>
<feature type="region of interest" description="Disordered" evidence="1">
    <location>
        <begin position="52"/>
        <end position="76"/>
    </location>
</feature>
<reference evidence="2" key="1">
    <citation type="submission" date="2014-09" db="EMBL/GenBank/DDBJ databases">
        <authorList>
            <person name="Magalhaes I.L.F."/>
            <person name="Oliveira U."/>
            <person name="Santos F.R."/>
            <person name="Vidigal T.H.D.A."/>
            <person name="Brescovit A.D."/>
            <person name="Santos A.J."/>
        </authorList>
    </citation>
    <scope>NUCLEOTIDE SEQUENCE</scope>
    <source>
        <tissue evidence="2">Shoot tissue taken approximately 20 cm above the soil surface</tissue>
    </source>
</reference>